<evidence type="ECO:0000256" key="1">
    <source>
        <dbReference type="ARBA" id="ARBA00004477"/>
    </source>
</evidence>
<evidence type="ECO:0000256" key="3">
    <source>
        <dbReference type="ARBA" id="ARBA00022490"/>
    </source>
</evidence>
<dbReference type="GO" id="GO:0006417">
    <property type="term" value="P:regulation of translation"/>
    <property type="evidence" value="ECO:0007669"/>
    <property type="project" value="UniProtKB-KW"/>
</dbReference>
<evidence type="ECO:0000256" key="14">
    <source>
        <dbReference type="SAM" id="Phobius"/>
    </source>
</evidence>
<keyword evidence="10 14" id="KW-0472">Membrane</keyword>
<dbReference type="Proteomes" id="UP000187203">
    <property type="component" value="Unassembled WGS sequence"/>
</dbReference>
<dbReference type="STRING" id="93759.A0A1R3H5E1"/>
<evidence type="ECO:0000256" key="7">
    <source>
        <dbReference type="ARBA" id="ARBA00022845"/>
    </source>
</evidence>
<keyword evidence="6" id="KW-0256">Endoplasmic reticulum</keyword>
<feature type="transmembrane region" description="Helical" evidence="14">
    <location>
        <begin position="1190"/>
        <end position="1212"/>
    </location>
</feature>
<dbReference type="InterPro" id="IPR011989">
    <property type="entry name" value="ARM-like"/>
</dbReference>
<dbReference type="PANTHER" id="PTHR12537">
    <property type="entry name" value="RNA BINDING PROTEIN PUMILIO-RELATED"/>
    <property type="match status" value="1"/>
</dbReference>
<dbReference type="SUPFAM" id="SSF48371">
    <property type="entry name" value="ARM repeat"/>
    <property type="match status" value="1"/>
</dbReference>
<feature type="repeat" description="Pumilio" evidence="12">
    <location>
        <begin position="744"/>
        <end position="779"/>
    </location>
</feature>
<feature type="region of interest" description="Disordered" evidence="13">
    <location>
        <begin position="142"/>
        <end position="191"/>
    </location>
</feature>
<feature type="repeat" description="Pumilio" evidence="12">
    <location>
        <begin position="925"/>
        <end position="966"/>
    </location>
</feature>
<comment type="function">
    <text evidence="11">Sequence-specific RNA-binding protein that regulates translation and mRNA stability by binding the 3'-UTR of target mRNAs. Binds the APUM-binding elements (APBEs) in the 3'-UTR mRNA sequence of CLV1, PNH, WUS and FAS2.</text>
</comment>
<feature type="repeat" description="Pumilio" evidence="12">
    <location>
        <begin position="708"/>
        <end position="743"/>
    </location>
</feature>
<keyword evidence="9 14" id="KW-1133">Transmembrane helix</keyword>
<accession>A0A1R3H5E1</accession>
<dbReference type="EMBL" id="AWUE01020826">
    <property type="protein sequence ID" value="OMO65553.1"/>
    <property type="molecule type" value="Genomic_DNA"/>
</dbReference>
<dbReference type="PROSITE" id="PS50302">
    <property type="entry name" value="PUM"/>
    <property type="match status" value="8"/>
</dbReference>
<feature type="compositionally biased region" description="Basic and acidic residues" evidence="13">
    <location>
        <begin position="178"/>
        <end position="190"/>
    </location>
</feature>
<keyword evidence="4 14" id="KW-0812">Transmembrane</keyword>
<keyword evidence="17" id="KW-1185">Reference proteome</keyword>
<evidence type="ECO:0000256" key="2">
    <source>
        <dbReference type="ARBA" id="ARBA00004496"/>
    </source>
</evidence>
<dbReference type="GO" id="GO:0003729">
    <property type="term" value="F:mRNA binding"/>
    <property type="evidence" value="ECO:0007669"/>
    <property type="project" value="TreeGrafter"/>
</dbReference>
<dbReference type="InterPro" id="IPR016024">
    <property type="entry name" value="ARM-type_fold"/>
</dbReference>
<dbReference type="Gene3D" id="1.25.10.10">
    <property type="entry name" value="Leucine-rich Repeat Variant"/>
    <property type="match status" value="1"/>
</dbReference>
<evidence type="ECO:0000256" key="13">
    <source>
        <dbReference type="SAM" id="MobiDB-lite"/>
    </source>
</evidence>
<dbReference type="Pfam" id="PF00806">
    <property type="entry name" value="PUF"/>
    <property type="match status" value="8"/>
</dbReference>
<proteinExistence type="predicted"/>
<feature type="repeat" description="Pumilio" evidence="12">
    <location>
        <begin position="816"/>
        <end position="852"/>
    </location>
</feature>
<dbReference type="PROSITE" id="PS50303">
    <property type="entry name" value="PUM_HD"/>
    <property type="match status" value="1"/>
</dbReference>
<evidence type="ECO:0000313" key="17">
    <source>
        <dbReference type="Proteomes" id="UP000187203"/>
    </source>
</evidence>
<dbReference type="InterPro" id="IPR003388">
    <property type="entry name" value="Reticulon"/>
</dbReference>
<feature type="compositionally biased region" description="Polar residues" evidence="13">
    <location>
        <begin position="472"/>
        <end position="493"/>
    </location>
</feature>
<dbReference type="FunFam" id="1.25.10.10:FF:000004">
    <property type="entry name" value="Pumilio homolog 1 isoform 2"/>
    <property type="match status" value="1"/>
</dbReference>
<evidence type="ECO:0000256" key="11">
    <source>
        <dbReference type="ARBA" id="ARBA00055193"/>
    </source>
</evidence>
<dbReference type="InterPro" id="IPR001313">
    <property type="entry name" value="Pumilio_RNA-bd_rpt"/>
</dbReference>
<feature type="compositionally biased region" description="Polar residues" evidence="13">
    <location>
        <begin position="327"/>
        <end position="338"/>
    </location>
</feature>
<keyword evidence="5" id="KW-0677">Repeat</keyword>
<feature type="transmembrane region" description="Helical" evidence="14">
    <location>
        <begin position="1268"/>
        <end position="1298"/>
    </location>
</feature>
<dbReference type="PANTHER" id="PTHR12537:SF121">
    <property type="entry name" value="PUMILIO HOMOLOG 5"/>
    <property type="match status" value="1"/>
</dbReference>
<keyword evidence="3" id="KW-0963">Cytoplasm</keyword>
<dbReference type="GO" id="GO:0005789">
    <property type="term" value="C:endoplasmic reticulum membrane"/>
    <property type="evidence" value="ECO:0007669"/>
    <property type="project" value="UniProtKB-SubCell"/>
</dbReference>
<sequence length="1326" mass="146706">MATESPMRMIESGGATKWLSSKDALVFGSPLKDMEVEELRLLFKGQRIHGDSTETVPNRSGSAPPSMEGSFAALGNLFAQQNTSLASSLANLSSVIENCESEEQLRSDPAYFAYYCSNINLNPRLPPPLISRENRRLARHMGGFGNNQRATSVDDSGNGSLRLYRSSLSTHMEESEDDRSPRQASDKWVEDSDLSLLEQDTASLRGRHKSLVDLIQEGFPRTPSPVYNQSRSSGISTTEEQMDHDVHAISSNFSSINISKVPELNFGSVDVCKDKSALDANSIALLRGNDSLEIPSLPDSEQIPRSSAPHKDDMSMKDAGMDADASGNVQHSAISNVDSRMRKKQEAQQSHGRNMPQHYSSIQPGSPHHAQGLAGPAISQGLSHLYGHPKLSSAESQPLLHSSGLTHPMYGTAAAYMTSGNPFYPNFQPPGIYPPQYNIGGYAMTPTVLPPFMAGYPSHGAVSMPFDSAASGSSFSNRAGNTTGESTPHTSDLQHLGRFYGHHGLVPPSSLVDPLHMQYLHHPFSNVYGAPIQHGHLASIGLSGGQVDPFLQKESNVAAYIGDPKLQPLMNGNISNPGKVGTLGGSYYGGHPSMGVISQYPASPLASPLVPSSPVGGMSPLGHRNEIRFSPKAGPYSGWQGQRGFNSFEDSKRHSFLEELKSSNARNFELSDIAGLIVEFSVDQHGSRFIQQKLERCSVEDKESVFREVLPHASRLMTDVFGNYVIQKFFEHGSPEQRKQLADQLAGNMLNFSLQMYGCRVIQKALEVIELDQKTRLVQELDGHIMKCVRDQNGNHVIQKCIECIPTDRIGFIISAFHGQVATLSTHPYGCRVIQRVLEHCSDELQSQCIVDEISDASCSLAQDQYGNYVTQHVLERGKPRERSHIIGKLTGKIVQMSQHKYASNVVEKCLEYGDSAEKELLVEEIIGQSAENDTLLIMMKDQFANYVVQKVLEICNDRQREVLMDRVRVHLNALKKYTYGKHIAARFEQLFGEGIISLGYLCLLRRARCFAELINRDTRTWQLEDIEQWTSLETQQAIESMPLGVFDRPDRRTWPHTKYGRYTVKSGYYAIRTSRPRQLQEGVVFRIQGAVRELFLAHKQKMSSDQSDIDAEQQLLAFREAAKIAVVNGFDRVCFESDSASLACYKDVNNSDQKIDLQEEEEEMEGKAVGLLICGTLVYYHCAYRNSTILSLFADVLIVLLCSLAILGLLFRQMNISVPVDPLEWQISQDAANSIVAWLANTVGAAESVLRVAATGHDKKLFFRVVLCLYILSVIGRLVSGVTVAYAGLCLFCLYMLAENSQSIRTCVPQLQRQRNGNSAEEDNM</sequence>
<feature type="domain" description="PUM-HD" evidence="15">
    <location>
        <begin position="652"/>
        <end position="992"/>
    </location>
</feature>
<comment type="caution">
    <text evidence="16">The sequence shown here is derived from an EMBL/GenBank/DDBJ whole genome shotgun (WGS) entry which is preliminary data.</text>
</comment>
<evidence type="ECO:0000256" key="8">
    <source>
        <dbReference type="ARBA" id="ARBA00022884"/>
    </source>
</evidence>
<feature type="repeat" description="Pumilio" evidence="12">
    <location>
        <begin position="889"/>
        <end position="924"/>
    </location>
</feature>
<reference evidence="17" key="1">
    <citation type="submission" date="2013-09" db="EMBL/GenBank/DDBJ databases">
        <title>Corchorus olitorius genome sequencing.</title>
        <authorList>
            <person name="Alam M."/>
            <person name="Haque M.S."/>
            <person name="Islam M.S."/>
            <person name="Emdad E.M."/>
            <person name="Islam M.M."/>
            <person name="Ahmed B."/>
            <person name="Halim A."/>
            <person name="Hossen Q.M.M."/>
            <person name="Hossain M.Z."/>
            <person name="Ahmed R."/>
            <person name="Khan M.M."/>
            <person name="Islam R."/>
            <person name="Rashid M.M."/>
            <person name="Khan S.A."/>
            <person name="Rahman M.S."/>
            <person name="Alam M."/>
            <person name="Yahiya A.S."/>
            <person name="Khan M.S."/>
            <person name="Azam M.S."/>
            <person name="Haque T."/>
            <person name="Lashkar M.Z.H."/>
            <person name="Akhand A.I."/>
            <person name="Morshed G."/>
            <person name="Roy S."/>
            <person name="Uddin K.S."/>
            <person name="Rabeya T."/>
            <person name="Hossain A.S."/>
            <person name="Chowdhury A."/>
            <person name="Snigdha A.R."/>
            <person name="Mortoza M.S."/>
            <person name="Matin S.A."/>
            <person name="Hoque S.M.E."/>
            <person name="Islam M.K."/>
            <person name="Roy D.K."/>
            <person name="Haider R."/>
            <person name="Moosa M.M."/>
            <person name="Elias S.M."/>
            <person name="Hasan A.M."/>
            <person name="Jahan S."/>
            <person name="Shafiuddin M."/>
            <person name="Mahmood N."/>
            <person name="Shommy N.S."/>
        </authorList>
    </citation>
    <scope>NUCLEOTIDE SEQUENCE [LARGE SCALE GENOMIC DNA]</scope>
    <source>
        <strain evidence="17">cv. O-4</strain>
    </source>
</reference>
<evidence type="ECO:0000256" key="6">
    <source>
        <dbReference type="ARBA" id="ARBA00022824"/>
    </source>
</evidence>
<evidence type="ECO:0000256" key="9">
    <source>
        <dbReference type="ARBA" id="ARBA00022989"/>
    </source>
</evidence>
<protein>
    <recommendedName>
        <fullName evidence="15">PUM-HD domain-containing protein</fullName>
    </recommendedName>
</protein>
<dbReference type="OrthoDB" id="668540at2759"/>
<evidence type="ECO:0000256" key="4">
    <source>
        <dbReference type="ARBA" id="ARBA00022692"/>
    </source>
</evidence>
<dbReference type="SMART" id="SM00025">
    <property type="entry name" value="Pumilio"/>
    <property type="match status" value="8"/>
</dbReference>
<name>A0A1R3H5E1_9ROSI</name>
<dbReference type="InterPro" id="IPR033712">
    <property type="entry name" value="Pumilio_RNA-bd"/>
</dbReference>
<feature type="region of interest" description="Disordered" evidence="13">
    <location>
        <begin position="472"/>
        <end position="494"/>
    </location>
</feature>
<dbReference type="InterPro" id="IPR012940">
    <property type="entry name" value="NABP"/>
</dbReference>
<evidence type="ECO:0000313" key="16">
    <source>
        <dbReference type="EMBL" id="OMO65553.1"/>
    </source>
</evidence>
<dbReference type="Pfam" id="PF02453">
    <property type="entry name" value="Reticulon"/>
    <property type="match status" value="1"/>
</dbReference>
<dbReference type="InterPro" id="IPR033133">
    <property type="entry name" value="PUM-HD"/>
</dbReference>
<comment type="subcellular location">
    <subcellularLocation>
        <location evidence="2">Cytoplasm</location>
    </subcellularLocation>
    <subcellularLocation>
        <location evidence="1">Endoplasmic reticulum membrane</location>
        <topology evidence="1">Multi-pass membrane protein</topology>
    </subcellularLocation>
</comment>
<evidence type="ECO:0000256" key="5">
    <source>
        <dbReference type="ARBA" id="ARBA00022737"/>
    </source>
</evidence>
<evidence type="ECO:0000256" key="12">
    <source>
        <dbReference type="PROSITE-ProRule" id="PRU00317"/>
    </source>
</evidence>
<keyword evidence="8" id="KW-0694">RNA-binding</keyword>
<feature type="compositionally biased region" description="Basic and acidic residues" evidence="13">
    <location>
        <begin position="309"/>
        <end position="320"/>
    </location>
</feature>
<feature type="region of interest" description="Disordered" evidence="13">
    <location>
        <begin position="291"/>
        <end position="375"/>
    </location>
</feature>
<feature type="repeat" description="Pumilio" evidence="12">
    <location>
        <begin position="672"/>
        <end position="707"/>
    </location>
</feature>
<feature type="repeat" description="Pumilio" evidence="12">
    <location>
        <begin position="780"/>
        <end position="815"/>
    </location>
</feature>
<organism evidence="16 17">
    <name type="scientific">Corchorus olitorius</name>
    <dbReference type="NCBI Taxonomy" id="93759"/>
    <lineage>
        <taxon>Eukaryota</taxon>
        <taxon>Viridiplantae</taxon>
        <taxon>Streptophyta</taxon>
        <taxon>Embryophyta</taxon>
        <taxon>Tracheophyta</taxon>
        <taxon>Spermatophyta</taxon>
        <taxon>Magnoliopsida</taxon>
        <taxon>eudicotyledons</taxon>
        <taxon>Gunneridae</taxon>
        <taxon>Pentapetalae</taxon>
        <taxon>rosids</taxon>
        <taxon>malvids</taxon>
        <taxon>Malvales</taxon>
        <taxon>Malvaceae</taxon>
        <taxon>Grewioideae</taxon>
        <taxon>Apeibeae</taxon>
        <taxon>Corchorus</taxon>
    </lineage>
</organism>
<gene>
    <name evidence="16" type="ORF">COLO4_31145</name>
</gene>
<feature type="compositionally biased region" description="Polar residues" evidence="13">
    <location>
        <begin position="146"/>
        <end position="159"/>
    </location>
</feature>
<evidence type="ECO:0000259" key="15">
    <source>
        <dbReference type="PROSITE" id="PS50303"/>
    </source>
</evidence>
<dbReference type="CDD" id="cd07920">
    <property type="entry name" value="Pumilio"/>
    <property type="match status" value="1"/>
</dbReference>
<keyword evidence="7" id="KW-0810">Translation regulation</keyword>
<feature type="compositionally biased region" description="Polar residues" evidence="13">
    <location>
        <begin position="347"/>
        <end position="364"/>
    </location>
</feature>
<feature type="repeat" description="Pumilio" evidence="12">
    <location>
        <begin position="853"/>
        <end position="888"/>
    </location>
</feature>
<dbReference type="Pfam" id="PF07990">
    <property type="entry name" value="NABP"/>
    <property type="match status" value="1"/>
</dbReference>
<evidence type="ECO:0000256" key="10">
    <source>
        <dbReference type="ARBA" id="ARBA00023136"/>
    </source>
</evidence>